<accession>A0A927CUQ7</accession>
<comment type="caution">
    <text evidence="1">The sequence shown here is derived from an EMBL/GenBank/DDBJ whole genome shotgun (WGS) entry which is preliminary data.</text>
</comment>
<reference evidence="1" key="1">
    <citation type="submission" date="2020-09" db="EMBL/GenBank/DDBJ databases">
        <title>Bacillus faecalis sp. nov., a moderately halophilic bacterium isolated from cow faeces.</title>
        <authorList>
            <person name="Jiang L."/>
            <person name="Lee J."/>
        </authorList>
    </citation>
    <scope>NUCLEOTIDE SEQUENCE</scope>
    <source>
        <strain evidence="1">AGMB 02131</strain>
    </source>
</reference>
<dbReference type="EMBL" id="JACXSI010000012">
    <property type="protein sequence ID" value="MBD3107923.1"/>
    <property type="molecule type" value="Genomic_DNA"/>
</dbReference>
<proteinExistence type="predicted"/>
<name>A0A927CUQ7_9BACI</name>
<sequence>MNNWRDIIINKMKYCSESLIFFIDPDYLLSDEILLRKIEDLEFTITRYENSIQFRFFYEKYCRYSNKKFLVYKNNETELPFDIKQQSAILQIDISTIFPNFSVPLLRKLNIDDLDALYTVHAQYQGSSSTKETLVYLIKHYYKIPYDIVDNQEELYKVLLSIHYRKVLIPPIVKEFLYTKWKDKPAFNSLPLQSMITDTPFFYEYIESEWENVIKAFTLNKTNEILENDLIYFTHPFKNDDVRRLMNDLFLEGKLTKVKPTNLVNTLPDWLNYAVDLNSKELLTERNEYLTRKINEKLENIDSYKDWFTIIDWLAELKSLVLNVDNEKISTDTQDIMKSINEKFQQWMLLNYHTLVSLAPYPKPKMVHHIPYILKEEMETKSSEKVALLVMDGMSYVQWKTVKKYLEKHHLDFEEEGVFAWVPTLTSISRQAIFSGNIPITFSTSLATTSKEEAEWKGFWANQGVVKQYVGYQKALGSELYDKQRILPIKRPSLKVYGAVIDVLDKLTHNTILGEKSLYSQLNLWLETNFLLELLDTLHQEGFNVYITSDHGNTTCIGTGKITEGVLVEQKGERVRIYDDSVIYEESCKKIDGIPWVGVGLPDHYHVLLAKYGESFTKKGEQIVTHGGISIEETIVPFIKVLPNQGAN</sequence>
<dbReference type="Proteomes" id="UP000602076">
    <property type="component" value="Unassembled WGS sequence"/>
</dbReference>
<organism evidence="1 2">
    <name type="scientific">Peribacillus faecalis</name>
    <dbReference type="NCBI Taxonomy" id="2772559"/>
    <lineage>
        <taxon>Bacteria</taxon>
        <taxon>Bacillati</taxon>
        <taxon>Bacillota</taxon>
        <taxon>Bacilli</taxon>
        <taxon>Bacillales</taxon>
        <taxon>Bacillaceae</taxon>
        <taxon>Peribacillus</taxon>
    </lineage>
</organism>
<evidence type="ECO:0000313" key="2">
    <source>
        <dbReference type="Proteomes" id="UP000602076"/>
    </source>
</evidence>
<protein>
    <submittedName>
        <fullName evidence="1">BREX-3 system phosphatase PglZ</fullName>
    </submittedName>
</protein>
<dbReference type="SUPFAM" id="SSF53649">
    <property type="entry name" value="Alkaline phosphatase-like"/>
    <property type="match status" value="1"/>
</dbReference>
<dbReference type="InterPro" id="IPR017850">
    <property type="entry name" value="Alkaline_phosphatase_core_sf"/>
</dbReference>
<evidence type="ECO:0000313" key="1">
    <source>
        <dbReference type="EMBL" id="MBD3107923.1"/>
    </source>
</evidence>
<dbReference type="AlphaFoldDB" id="A0A927CUQ7"/>
<dbReference type="Pfam" id="PF08665">
    <property type="entry name" value="PglZ"/>
    <property type="match status" value="1"/>
</dbReference>
<dbReference type="RefSeq" id="WP_190997467.1">
    <property type="nucleotide sequence ID" value="NZ_JACXSI010000012.1"/>
</dbReference>
<dbReference type="NCBIfam" id="NF033449">
    <property type="entry name" value="BREX_PglZ_3"/>
    <property type="match status" value="1"/>
</dbReference>
<keyword evidence="2" id="KW-1185">Reference proteome</keyword>
<gene>
    <name evidence="1" type="primary">pglZ</name>
    <name evidence="1" type="ORF">IEO70_06050</name>
</gene>